<proteinExistence type="predicted"/>
<dbReference type="AlphaFoldDB" id="A0AA40LI90"/>
<name>A0AA40LI90_CNENI</name>
<evidence type="ECO:0000313" key="3">
    <source>
        <dbReference type="Proteomes" id="UP001177744"/>
    </source>
</evidence>
<evidence type="ECO:0000256" key="1">
    <source>
        <dbReference type="SAM" id="MobiDB-lite"/>
    </source>
</evidence>
<dbReference type="Proteomes" id="UP001177744">
    <property type="component" value="Unassembled WGS sequence"/>
</dbReference>
<reference evidence="2" key="1">
    <citation type="submission" date="2023-06" db="EMBL/GenBank/DDBJ databases">
        <title>Reference genome for the Northern bat (Eptesicus nilssonii), a most northern bat species.</title>
        <authorList>
            <person name="Laine V.N."/>
            <person name="Pulliainen A.T."/>
            <person name="Lilley T.M."/>
        </authorList>
    </citation>
    <scope>NUCLEOTIDE SEQUENCE</scope>
    <source>
        <strain evidence="2">BLF_Eptnil</strain>
        <tissue evidence="2">Kidney</tissue>
    </source>
</reference>
<protein>
    <submittedName>
        <fullName evidence="2">Uncharacterized protein</fullName>
    </submittedName>
</protein>
<sequence>MGRAPLTLSLEAPRHAADPVTLQASYSHQLSPKSALYQGDDENVILRHYGDVIVDECCENAEVQGPCSQEVSENSFSQAIARNPPPLATGQSVQKTGTSAPGPASPKPRRRRETVGVA</sequence>
<dbReference type="EMBL" id="JAULJE010000016">
    <property type="protein sequence ID" value="KAK1333675.1"/>
    <property type="molecule type" value="Genomic_DNA"/>
</dbReference>
<comment type="caution">
    <text evidence="2">The sequence shown here is derived from an EMBL/GenBank/DDBJ whole genome shotgun (WGS) entry which is preliminary data.</text>
</comment>
<accession>A0AA40LI90</accession>
<organism evidence="2 3">
    <name type="scientific">Cnephaeus nilssonii</name>
    <name type="common">Northern bat</name>
    <name type="synonym">Eptesicus nilssonii</name>
    <dbReference type="NCBI Taxonomy" id="3371016"/>
    <lineage>
        <taxon>Eukaryota</taxon>
        <taxon>Metazoa</taxon>
        <taxon>Chordata</taxon>
        <taxon>Craniata</taxon>
        <taxon>Vertebrata</taxon>
        <taxon>Euteleostomi</taxon>
        <taxon>Mammalia</taxon>
        <taxon>Eutheria</taxon>
        <taxon>Laurasiatheria</taxon>
        <taxon>Chiroptera</taxon>
        <taxon>Yangochiroptera</taxon>
        <taxon>Vespertilionidae</taxon>
        <taxon>Cnephaeus</taxon>
    </lineage>
</organism>
<gene>
    <name evidence="2" type="ORF">QTO34_006061</name>
</gene>
<keyword evidence="3" id="KW-1185">Reference proteome</keyword>
<feature type="compositionally biased region" description="Polar residues" evidence="1">
    <location>
        <begin position="89"/>
        <end position="99"/>
    </location>
</feature>
<feature type="compositionally biased region" description="Polar residues" evidence="1">
    <location>
        <begin position="70"/>
        <end position="80"/>
    </location>
</feature>
<feature type="region of interest" description="Disordered" evidence="1">
    <location>
        <begin position="70"/>
        <end position="118"/>
    </location>
</feature>
<evidence type="ECO:0000313" key="2">
    <source>
        <dbReference type="EMBL" id="KAK1333675.1"/>
    </source>
</evidence>